<dbReference type="InterPro" id="IPR016399">
    <property type="entry name" value="Apoptosis_reg_M-T4"/>
</dbReference>
<dbReference type="Pfam" id="PF04491">
    <property type="entry name" value="Pox_T4_N"/>
    <property type="match status" value="1"/>
</dbReference>
<evidence type="ECO:0000259" key="3">
    <source>
        <dbReference type="Pfam" id="PF04491"/>
    </source>
</evidence>
<proteinExistence type="predicted"/>
<keyword evidence="1" id="KW-0472">Membrane</keyword>
<organism evidence="4">
    <name type="scientific">Cowpox virus</name>
    <name type="common">CPV</name>
    <dbReference type="NCBI Taxonomy" id="10243"/>
    <lineage>
        <taxon>Viruses</taxon>
        <taxon>Varidnaviria</taxon>
        <taxon>Bamfordvirae</taxon>
        <taxon>Nucleocytoviricota</taxon>
        <taxon>Pokkesviricetes</taxon>
        <taxon>Chitovirales</taxon>
        <taxon>Poxviridae</taxon>
        <taxon>Chordopoxvirinae</taxon>
        <taxon>Orthopoxvirus</taxon>
        <taxon>Orthopoxvirus cowpox</taxon>
    </lineage>
</organism>
<dbReference type="InterPro" id="IPR007580">
    <property type="entry name" value="Poxvirus_T4p_N"/>
</dbReference>
<gene>
    <name evidence="4" type="primary">CPXV203</name>
</gene>
<evidence type="ECO:0000259" key="2">
    <source>
        <dbReference type="Pfam" id="PF04490"/>
    </source>
</evidence>
<dbReference type="Proteomes" id="UP000274633">
    <property type="component" value="Segment"/>
</dbReference>
<dbReference type="EMBL" id="LT896719">
    <property type="protein sequence ID" value="SNB49091.1"/>
    <property type="molecule type" value="Genomic_DNA"/>
</dbReference>
<organismHost>
    <name type="scientific">Felis catus</name>
    <name type="common">Cat</name>
    <name type="synonym">Felis silvestris catus</name>
    <dbReference type="NCBI Taxonomy" id="9685"/>
</organismHost>
<dbReference type="Gene3D" id="2.60.240.30">
    <property type="match status" value="1"/>
</dbReference>
<organismHost>
    <name type="scientific">Myodes glareolus</name>
    <name type="common">Bank vole</name>
    <name type="synonym">Clethrionomys glareolus</name>
    <dbReference type="NCBI Taxonomy" id="447135"/>
</organismHost>
<name>A0A212PQ91_COWPX</name>
<dbReference type="InterPro" id="IPR007579">
    <property type="entry name" value="Poxvirus_T4p_C"/>
</dbReference>
<organismHost>
    <name type="scientific">Mus musculus</name>
    <name type="common">Mouse</name>
    <dbReference type="NCBI Taxonomy" id="10090"/>
</organismHost>
<reference evidence="4" key="1">
    <citation type="submission" date="2017-06" db="EMBL/GenBank/DDBJ databases">
        <authorList>
            <person name="Kim H.J."/>
            <person name="Triplett B.A."/>
        </authorList>
    </citation>
    <scope>NUCLEOTIDE SEQUENCE</scope>
    <source>
        <strain evidence="4">Ger/2013/Alpaca</strain>
    </source>
</reference>
<feature type="transmembrane region" description="Helical" evidence="1">
    <location>
        <begin position="12"/>
        <end position="35"/>
    </location>
</feature>
<protein>
    <submittedName>
        <fullName evidence="4">CPXV203 protein</fullName>
    </submittedName>
</protein>
<evidence type="ECO:0000256" key="1">
    <source>
        <dbReference type="SAM" id="Phobius"/>
    </source>
</evidence>
<dbReference type="Pfam" id="PF04490">
    <property type="entry name" value="Pox_T4_C"/>
    <property type="match status" value="1"/>
</dbReference>
<keyword evidence="1" id="KW-0812">Transmembrane</keyword>
<organismHost>
    <name type="scientific">Microtus agrestis</name>
    <name type="common">Short-tailed field vole</name>
    <dbReference type="NCBI Taxonomy" id="29092"/>
</organismHost>
<dbReference type="PIRSF" id="PIRSF003796">
    <property type="entry name" value="Apoptosisregulator_M-T4"/>
    <property type="match status" value="1"/>
</dbReference>
<evidence type="ECO:0000313" key="4">
    <source>
        <dbReference type="EMBL" id="SNB49091.1"/>
    </source>
</evidence>
<accession>A0A212PQ91</accession>
<organismHost>
    <name type="scientific">Apodemus sylvaticus</name>
    <name type="common">European woodmouse</name>
    <dbReference type="NCBI Taxonomy" id="10129"/>
</organismHost>
<dbReference type="InterPro" id="IPR038687">
    <property type="entry name" value="M-T4_sf"/>
</dbReference>
<keyword evidence="1" id="KW-1133">Transmembrane helix</keyword>
<sequence length="245" mass="28194">MKIKLSIIRWLTLLALTIFRMRSLVIVLLFPSIIYSMVIRRCEKMEEETWKLKIGMCIQAKDFYSKRTDCSVHRSDVGGGLITEGNGYRVVVHDQCEEPNPFIIATTKQTHFGVTHSYIEFSNSNTGAPENIPDCSKHILISVYCDQEASGLDFHTLKYVESNYLHITVKYDTSCINHLGVSYSFMNECDRKLSSIYESDTLTCGAKDIQTRDKYLKTCTNTKFDRSVYKTHMQKSKILHVKTEL</sequence>
<feature type="domain" description="Poxvirus T4 protein N-terminal" evidence="3">
    <location>
        <begin position="49"/>
        <end position="96"/>
    </location>
</feature>
<organismHost>
    <name type="scientific">Homo sapiens</name>
    <name type="common">Human</name>
    <dbReference type="NCBI Taxonomy" id="9606"/>
</organismHost>
<organismHost>
    <name type="scientific">Bos taurus</name>
    <name type="common">Bovine</name>
    <dbReference type="NCBI Taxonomy" id="9913"/>
</organismHost>
<feature type="domain" description="Poxvirus T4 protein C-terminal" evidence="2">
    <location>
        <begin position="100"/>
        <end position="234"/>
    </location>
</feature>
<organismHost>
    <name type="scientific">Loxodonta africana</name>
    <name type="common">African elephant</name>
    <dbReference type="NCBI Taxonomy" id="9785"/>
</organismHost>